<dbReference type="EMBL" id="JAPFFM010000016">
    <property type="protein sequence ID" value="KAJ6700903.1"/>
    <property type="molecule type" value="Genomic_DNA"/>
</dbReference>
<proteinExistence type="predicted"/>
<protein>
    <submittedName>
        <fullName evidence="2">Uncharacterized protein</fullName>
    </submittedName>
</protein>
<feature type="region of interest" description="Disordered" evidence="1">
    <location>
        <begin position="1"/>
        <end position="25"/>
    </location>
</feature>
<keyword evidence="3" id="KW-1185">Reference proteome</keyword>
<feature type="compositionally biased region" description="Polar residues" evidence="1">
    <location>
        <begin position="12"/>
        <end position="25"/>
    </location>
</feature>
<organism evidence="2 3">
    <name type="scientific">Salix koriyanagi</name>
    <dbReference type="NCBI Taxonomy" id="2511006"/>
    <lineage>
        <taxon>Eukaryota</taxon>
        <taxon>Viridiplantae</taxon>
        <taxon>Streptophyta</taxon>
        <taxon>Embryophyta</taxon>
        <taxon>Tracheophyta</taxon>
        <taxon>Spermatophyta</taxon>
        <taxon>Magnoliopsida</taxon>
        <taxon>eudicotyledons</taxon>
        <taxon>Gunneridae</taxon>
        <taxon>Pentapetalae</taxon>
        <taxon>rosids</taxon>
        <taxon>fabids</taxon>
        <taxon>Malpighiales</taxon>
        <taxon>Salicaceae</taxon>
        <taxon>Saliceae</taxon>
        <taxon>Salix</taxon>
    </lineage>
</organism>
<accession>A0A9Q0Q6P5</accession>
<reference evidence="2" key="2">
    <citation type="journal article" date="2023" name="Int. J. Mol. Sci.">
        <title>De Novo Assembly and Annotation of 11 Diverse Shrub Willow (Salix) Genomes Reveals Novel Gene Organization in Sex-Linked Regions.</title>
        <authorList>
            <person name="Hyden B."/>
            <person name="Feng K."/>
            <person name="Yates T.B."/>
            <person name="Jawdy S."/>
            <person name="Cereghino C."/>
            <person name="Smart L.B."/>
            <person name="Muchero W."/>
        </authorList>
    </citation>
    <scope>NUCLEOTIDE SEQUENCE</scope>
    <source>
        <tissue evidence="2">Shoot tip</tissue>
    </source>
</reference>
<evidence type="ECO:0000256" key="1">
    <source>
        <dbReference type="SAM" id="MobiDB-lite"/>
    </source>
</evidence>
<comment type="caution">
    <text evidence="2">The sequence shown here is derived from an EMBL/GenBank/DDBJ whole genome shotgun (WGS) entry which is preliminary data.</text>
</comment>
<evidence type="ECO:0000313" key="2">
    <source>
        <dbReference type="EMBL" id="KAJ6700903.1"/>
    </source>
</evidence>
<gene>
    <name evidence="2" type="ORF">OIU74_012289</name>
</gene>
<dbReference type="Proteomes" id="UP001151752">
    <property type="component" value="Chromosome 1"/>
</dbReference>
<dbReference type="AlphaFoldDB" id="A0A9Q0Q6P5"/>
<evidence type="ECO:0000313" key="3">
    <source>
        <dbReference type="Proteomes" id="UP001151752"/>
    </source>
</evidence>
<name>A0A9Q0Q6P5_9ROSI</name>
<reference evidence="2" key="1">
    <citation type="submission" date="2022-11" db="EMBL/GenBank/DDBJ databases">
        <authorList>
            <person name="Hyden B.L."/>
            <person name="Feng K."/>
            <person name="Yates T."/>
            <person name="Jawdy S."/>
            <person name="Smart L.B."/>
            <person name="Muchero W."/>
        </authorList>
    </citation>
    <scope>NUCLEOTIDE SEQUENCE</scope>
    <source>
        <tissue evidence="2">Shoot tip</tissue>
    </source>
</reference>
<sequence>MMEGNHGRSSMEEVQSSYQSPKKTEQTIQMMEGNHEISTIQTLTISYHLQIMILPTAIHTNELEMPNSDGGDDKNSEAEACLFMEIQEKTSTTHQFLTDSTRTQGILCTAAVRTIKFIN</sequence>
<feature type="compositionally biased region" description="Basic and acidic residues" evidence="1">
    <location>
        <begin position="1"/>
        <end position="11"/>
    </location>
</feature>